<protein>
    <submittedName>
        <fullName evidence="1">Uncharacterized protein</fullName>
    </submittedName>
</protein>
<proteinExistence type="predicted"/>
<keyword evidence="2" id="KW-1185">Reference proteome</keyword>
<name>A0ABS2AMR6_9ACTN</name>
<dbReference type="Proteomes" id="UP000632138">
    <property type="component" value="Unassembled WGS sequence"/>
</dbReference>
<gene>
    <name evidence="1" type="ORF">JIG36_33880</name>
</gene>
<comment type="caution">
    <text evidence="1">The sequence shown here is derived from an EMBL/GenBank/DDBJ whole genome shotgun (WGS) entry which is preliminary data.</text>
</comment>
<sequence>MPGGFLTHDLRHPAILLACRGALEQQPFHQPHPAHAGRVLLIVAGLGEESFVERLRACGLKRMRARQKEYELDAGDAEDRVAAALDESDRE</sequence>
<reference evidence="1 2" key="1">
    <citation type="submission" date="2021-01" db="EMBL/GenBank/DDBJ databases">
        <title>Actinoplanes sp. nov. LDG1-06 isolated from lichen.</title>
        <authorList>
            <person name="Saeng-In P."/>
            <person name="Phongsopitanun W."/>
            <person name="Kanchanasin P."/>
            <person name="Yuki M."/>
            <person name="Kudo T."/>
            <person name="Ohkuma M."/>
            <person name="Tanasupawat S."/>
        </authorList>
    </citation>
    <scope>NUCLEOTIDE SEQUENCE [LARGE SCALE GENOMIC DNA]</scope>
    <source>
        <strain evidence="1 2">LDG1-06</strain>
    </source>
</reference>
<evidence type="ECO:0000313" key="1">
    <source>
        <dbReference type="EMBL" id="MBM2620511.1"/>
    </source>
</evidence>
<accession>A0ABS2AMR6</accession>
<organism evidence="1 2">
    <name type="scientific">Paractinoplanes ovalisporus</name>
    <dbReference type="NCBI Taxonomy" id="2810368"/>
    <lineage>
        <taxon>Bacteria</taxon>
        <taxon>Bacillati</taxon>
        <taxon>Actinomycetota</taxon>
        <taxon>Actinomycetes</taxon>
        <taxon>Micromonosporales</taxon>
        <taxon>Micromonosporaceae</taxon>
        <taxon>Paractinoplanes</taxon>
    </lineage>
</organism>
<dbReference type="EMBL" id="JAENHP010000015">
    <property type="protein sequence ID" value="MBM2620511.1"/>
    <property type="molecule type" value="Genomic_DNA"/>
</dbReference>
<evidence type="ECO:0000313" key="2">
    <source>
        <dbReference type="Proteomes" id="UP000632138"/>
    </source>
</evidence>